<name>A0A9P6AS56_9AGAM</name>
<feature type="compositionally biased region" description="Acidic residues" evidence="2">
    <location>
        <begin position="439"/>
        <end position="460"/>
    </location>
</feature>
<feature type="compositionally biased region" description="Basic and acidic residues" evidence="2">
    <location>
        <begin position="313"/>
        <end position="325"/>
    </location>
</feature>
<evidence type="ECO:0000256" key="1">
    <source>
        <dbReference type="RuleBase" id="RU004560"/>
    </source>
</evidence>
<keyword evidence="5" id="KW-1185">Reference proteome</keyword>
<feature type="region of interest" description="Disordered" evidence="2">
    <location>
        <begin position="437"/>
        <end position="513"/>
    </location>
</feature>
<protein>
    <recommendedName>
        <fullName evidence="3">Septin-type G domain-containing protein</fullName>
    </recommendedName>
</protein>
<dbReference type="OrthoDB" id="10261408at2759"/>
<dbReference type="Pfam" id="PF00735">
    <property type="entry name" value="Septin"/>
    <property type="match status" value="3"/>
</dbReference>
<feature type="compositionally biased region" description="Basic residues" evidence="2">
    <location>
        <begin position="489"/>
        <end position="500"/>
    </location>
</feature>
<reference evidence="4" key="1">
    <citation type="journal article" date="2020" name="Nat. Commun.">
        <title>Large-scale genome sequencing of mycorrhizal fungi provides insights into the early evolution of symbiotic traits.</title>
        <authorList>
            <person name="Miyauchi S."/>
            <person name="Kiss E."/>
            <person name="Kuo A."/>
            <person name="Drula E."/>
            <person name="Kohler A."/>
            <person name="Sanchez-Garcia M."/>
            <person name="Morin E."/>
            <person name="Andreopoulos B."/>
            <person name="Barry K.W."/>
            <person name="Bonito G."/>
            <person name="Buee M."/>
            <person name="Carver A."/>
            <person name="Chen C."/>
            <person name="Cichocki N."/>
            <person name="Clum A."/>
            <person name="Culley D."/>
            <person name="Crous P.W."/>
            <person name="Fauchery L."/>
            <person name="Girlanda M."/>
            <person name="Hayes R.D."/>
            <person name="Keri Z."/>
            <person name="LaButti K."/>
            <person name="Lipzen A."/>
            <person name="Lombard V."/>
            <person name="Magnuson J."/>
            <person name="Maillard F."/>
            <person name="Murat C."/>
            <person name="Nolan M."/>
            <person name="Ohm R.A."/>
            <person name="Pangilinan J."/>
            <person name="Pereira M.F."/>
            <person name="Perotto S."/>
            <person name="Peter M."/>
            <person name="Pfister S."/>
            <person name="Riley R."/>
            <person name="Sitrit Y."/>
            <person name="Stielow J.B."/>
            <person name="Szollosi G."/>
            <person name="Zifcakova L."/>
            <person name="Stursova M."/>
            <person name="Spatafora J.W."/>
            <person name="Tedersoo L."/>
            <person name="Vaario L.M."/>
            <person name="Yamada A."/>
            <person name="Yan M."/>
            <person name="Wang P."/>
            <person name="Xu J."/>
            <person name="Bruns T."/>
            <person name="Baldrian P."/>
            <person name="Vilgalys R."/>
            <person name="Dunand C."/>
            <person name="Henrissat B."/>
            <person name="Grigoriev I.V."/>
            <person name="Hibbett D."/>
            <person name="Nagy L.G."/>
            <person name="Martin F.M."/>
        </authorList>
    </citation>
    <scope>NUCLEOTIDE SEQUENCE</scope>
    <source>
        <strain evidence="4">UP504</strain>
    </source>
</reference>
<evidence type="ECO:0000256" key="2">
    <source>
        <dbReference type="SAM" id="MobiDB-lite"/>
    </source>
</evidence>
<dbReference type="AlphaFoldDB" id="A0A9P6AS56"/>
<dbReference type="PANTHER" id="PTHR18884">
    <property type="entry name" value="SEPTIN"/>
    <property type="match status" value="1"/>
</dbReference>
<gene>
    <name evidence="4" type="ORF">BS47DRAFT_1212797</name>
</gene>
<feature type="domain" description="Septin-type G" evidence="3">
    <location>
        <begin position="134"/>
        <end position="633"/>
    </location>
</feature>
<evidence type="ECO:0000259" key="3">
    <source>
        <dbReference type="PROSITE" id="PS51719"/>
    </source>
</evidence>
<feature type="compositionally biased region" description="Polar residues" evidence="2">
    <location>
        <begin position="71"/>
        <end position="90"/>
    </location>
</feature>
<sequence>MVLGLTLRKPKRRDSKDEGDGPIRASPSLPHLSSKGMEWPPDLVTEISPNEFGDITPTSATFSPLFGRLPSRQNSGKNVRSFRKSSQYSGPNAKEYTGSIASIYASQHPPTAFARVDPVVLYTGARSKRRAPHAVPTFNIMIVGGAGTGKTSLLRLLLDTCQISPQATPAQRESVEKLMHGPLRATETMQSATVEIEEGRERISLTLIDTPGLRGTELDLERFVTSIVGHLDMKFAETLSEESKVVRQSKGDQHVHLCIYLIAPESVKSMRVPPSTQSPPPPVVQPPASPGRPDHGDALPPARAGADSGLSTSRDRPTSEDDPLRRSLNGHGSTDDRQEVKATAAPSADNPNTASQATIPANLFLAAMEGATQEPEQAMMMSLLPSEIHVIKRLSERVNVLPIISRADTMTNEHLEEVKNAIRQDLKKAGLGFSLLGSIEEDEDEEEDAGDDDDEGDDEELPLRTVNGDQKTDRHVVRIRPTRPTSARRPSHGLRSRSRARAALTHEDVANSDDSGGVLTLTDLRKVIPFAIMSPDPVPSSSGSRLKSLASSTSSLSSPIRAGDNIVPHSEFLADLRGKYTRNYRWGSVDVLDPKHCDYLALRHAVLGPQMHMLRQTTKEVLYEKYRTEKLLARRATQILPAPTQSTLSKA</sequence>
<feature type="compositionally biased region" description="Pro residues" evidence="2">
    <location>
        <begin position="276"/>
        <end position="290"/>
    </location>
</feature>
<dbReference type="Proteomes" id="UP000886523">
    <property type="component" value="Unassembled WGS sequence"/>
</dbReference>
<proteinExistence type="inferred from homology"/>
<comment type="similarity">
    <text evidence="1">Belongs to the TRAFAC class TrmE-Era-EngA-EngB-Septin-like GTPase superfamily. Septin GTPase family.</text>
</comment>
<dbReference type="InterPro" id="IPR027417">
    <property type="entry name" value="P-loop_NTPase"/>
</dbReference>
<dbReference type="GO" id="GO:0005525">
    <property type="term" value="F:GTP binding"/>
    <property type="evidence" value="ECO:0007669"/>
    <property type="project" value="UniProtKB-KW"/>
</dbReference>
<dbReference type="SUPFAM" id="SSF52540">
    <property type="entry name" value="P-loop containing nucleoside triphosphate hydrolases"/>
    <property type="match status" value="1"/>
</dbReference>
<dbReference type="InterPro" id="IPR030379">
    <property type="entry name" value="G_SEPTIN_dom"/>
</dbReference>
<evidence type="ECO:0000313" key="4">
    <source>
        <dbReference type="EMBL" id="KAF9510958.1"/>
    </source>
</evidence>
<comment type="caution">
    <text evidence="4">The sequence shown here is derived from an EMBL/GenBank/DDBJ whole genome shotgun (WGS) entry which is preliminary data.</text>
</comment>
<feature type="region of interest" description="Disordered" evidence="2">
    <location>
        <begin position="66"/>
        <end position="90"/>
    </location>
</feature>
<evidence type="ECO:0000313" key="5">
    <source>
        <dbReference type="Proteomes" id="UP000886523"/>
    </source>
</evidence>
<feature type="region of interest" description="Disordered" evidence="2">
    <location>
        <begin position="270"/>
        <end position="355"/>
    </location>
</feature>
<accession>A0A9P6AS56</accession>
<organism evidence="4 5">
    <name type="scientific">Hydnum rufescens UP504</name>
    <dbReference type="NCBI Taxonomy" id="1448309"/>
    <lineage>
        <taxon>Eukaryota</taxon>
        <taxon>Fungi</taxon>
        <taxon>Dikarya</taxon>
        <taxon>Basidiomycota</taxon>
        <taxon>Agaricomycotina</taxon>
        <taxon>Agaricomycetes</taxon>
        <taxon>Cantharellales</taxon>
        <taxon>Hydnaceae</taxon>
        <taxon>Hydnum</taxon>
    </lineage>
</organism>
<feature type="region of interest" description="Disordered" evidence="2">
    <location>
        <begin position="1"/>
        <end position="40"/>
    </location>
</feature>
<dbReference type="Gene3D" id="3.40.50.300">
    <property type="entry name" value="P-loop containing nucleotide triphosphate hydrolases"/>
    <property type="match status" value="1"/>
</dbReference>
<keyword evidence="1" id="KW-0342">GTP-binding</keyword>
<dbReference type="PROSITE" id="PS51719">
    <property type="entry name" value="G_SEPTIN"/>
    <property type="match status" value="1"/>
</dbReference>
<keyword evidence="1" id="KW-0547">Nucleotide-binding</keyword>
<dbReference type="EMBL" id="MU129007">
    <property type="protein sequence ID" value="KAF9510958.1"/>
    <property type="molecule type" value="Genomic_DNA"/>
</dbReference>